<dbReference type="EMBL" id="SRLO01000005">
    <property type="protein sequence ID" value="TNN88412.1"/>
    <property type="molecule type" value="Genomic_DNA"/>
</dbReference>
<feature type="transmembrane region" description="Helical" evidence="1">
    <location>
        <begin position="26"/>
        <end position="53"/>
    </location>
</feature>
<protein>
    <submittedName>
        <fullName evidence="2">Uncharacterized protein</fullName>
    </submittedName>
</protein>
<sequence>MGVHWGSGFDSNGGIRPDLFHTDTDLVLRFLSLGGVVVVGGFTVRAVVFTVIVGCSGVCHDQQLLDVTLEQKKRSMSATEAMSTNFTGPSQMFFKKHLGSTTSWLFWDQLNSGTKDSDAVCIDGGVVAPVEGPGNLLLTVHDDGDTFLFHADSYTMPSVQQGRNKVDGAEEGVLLRGRLAMLVLIQEDGGTAHLHAELLDALLVVHGQQEGLEASLWLDGELLKSRAFSTSTCSTVESICGTASLSSLATPGWQTQTSKILEGSEQQPVELLRTEIMNEMAGIKNGSTVTTSWMEPRFHSACASLHKALQPTLDCRGRMGVQHLAVKECQFLAVRKGLCWVDLQ</sequence>
<keyword evidence="1" id="KW-0812">Transmembrane</keyword>
<accession>A0A4Z2JGP1</accession>
<gene>
    <name evidence="2" type="ORF">EYF80_001194</name>
</gene>
<evidence type="ECO:0000313" key="2">
    <source>
        <dbReference type="EMBL" id="TNN88412.1"/>
    </source>
</evidence>
<keyword evidence="1" id="KW-1133">Transmembrane helix</keyword>
<organism evidence="2 3">
    <name type="scientific">Liparis tanakae</name>
    <name type="common">Tanaka's snailfish</name>
    <dbReference type="NCBI Taxonomy" id="230148"/>
    <lineage>
        <taxon>Eukaryota</taxon>
        <taxon>Metazoa</taxon>
        <taxon>Chordata</taxon>
        <taxon>Craniata</taxon>
        <taxon>Vertebrata</taxon>
        <taxon>Euteleostomi</taxon>
        <taxon>Actinopterygii</taxon>
        <taxon>Neopterygii</taxon>
        <taxon>Teleostei</taxon>
        <taxon>Neoteleostei</taxon>
        <taxon>Acanthomorphata</taxon>
        <taxon>Eupercaria</taxon>
        <taxon>Perciformes</taxon>
        <taxon>Cottioidei</taxon>
        <taxon>Cottales</taxon>
        <taxon>Liparidae</taxon>
        <taxon>Liparis</taxon>
    </lineage>
</organism>
<proteinExistence type="predicted"/>
<dbReference type="Proteomes" id="UP000314294">
    <property type="component" value="Unassembled WGS sequence"/>
</dbReference>
<dbReference type="AlphaFoldDB" id="A0A4Z2JGP1"/>
<reference evidence="2 3" key="1">
    <citation type="submission" date="2019-03" db="EMBL/GenBank/DDBJ databases">
        <title>First draft genome of Liparis tanakae, snailfish: a comprehensive survey of snailfish specific genes.</title>
        <authorList>
            <person name="Kim W."/>
            <person name="Song I."/>
            <person name="Jeong J.-H."/>
            <person name="Kim D."/>
            <person name="Kim S."/>
            <person name="Ryu S."/>
            <person name="Song J.Y."/>
            <person name="Lee S.K."/>
        </authorList>
    </citation>
    <scope>NUCLEOTIDE SEQUENCE [LARGE SCALE GENOMIC DNA]</scope>
    <source>
        <tissue evidence="2">Muscle</tissue>
    </source>
</reference>
<evidence type="ECO:0000256" key="1">
    <source>
        <dbReference type="SAM" id="Phobius"/>
    </source>
</evidence>
<evidence type="ECO:0000313" key="3">
    <source>
        <dbReference type="Proteomes" id="UP000314294"/>
    </source>
</evidence>
<name>A0A4Z2JGP1_9TELE</name>
<comment type="caution">
    <text evidence="2">The sequence shown here is derived from an EMBL/GenBank/DDBJ whole genome shotgun (WGS) entry which is preliminary data.</text>
</comment>
<keyword evidence="3" id="KW-1185">Reference proteome</keyword>
<keyword evidence="1" id="KW-0472">Membrane</keyword>